<sequence>QLADILGVSRPTLMKHFKAHGVLHKFTNLSRTELDALVNHFREKKPNSGLRYLIGFLRKHGLRVQKCR</sequence>
<name>A0AAD6Y6N1_9AGAR</name>
<feature type="non-terminal residue" evidence="1">
    <location>
        <position position="68"/>
    </location>
</feature>
<proteinExistence type="predicted"/>
<organism evidence="1 2">
    <name type="scientific">Mycena pura</name>
    <dbReference type="NCBI Taxonomy" id="153505"/>
    <lineage>
        <taxon>Eukaryota</taxon>
        <taxon>Fungi</taxon>
        <taxon>Dikarya</taxon>
        <taxon>Basidiomycota</taxon>
        <taxon>Agaricomycotina</taxon>
        <taxon>Agaricomycetes</taxon>
        <taxon>Agaricomycetidae</taxon>
        <taxon>Agaricales</taxon>
        <taxon>Marasmiineae</taxon>
        <taxon>Mycenaceae</taxon>
        <taxon>Mycena</taxon>
    </lineage>
</organism>
<feature type="non-terminal residue" evidence="1">
    <location>
        <position position="1"/>
    </location>
</feature>
<accession>A0AAD6Y6N1</accession>
<dbReference type="EMBL" id="JARJCW010000056">
    <property type="protein sequence ID" value="KAJ7202109.1"/>
    <property type="molecule type" value="Genomic_DNA"/>
</dbReference>
<comment type="caution">
    <text evidence="1">The sequence shown here is derived from an EMBL/GenBank/DDBJ whole genome shotgun (WGS) entry which is preliminary data.</text>
</comment>
<protein>
    <submittedName>
        <fullName evidence="1">Uncharacterized protein</fullName>
    </submittedName>
</protein>
<dbReference type="AlphaFoldDB" id="A0AAD6Y6N1"/>
<evidence type="ECO:0000313" key="1">
    <source>
        <dbReference type="EMBL" id="KAJ7202109.1"/>
    </source>
</evidence>
<reference evidence="1" key="1">
    <citation type="submission" date="2023-03" db="EMBL/GenBank/DDBJ databases">
        <title>Massive genome expansion in bonnet fungi (Mycena s.s.) driven by repeated elements and novel gene families across ecological guilds.</title>
        <authorList>
            <consortium name="Lawrence Berkeley National Laboratory"/>
            <person name="Harder C.B."/>
            <person name="Miyauchi S."/>
            <person name="Viragh M."/>
            <person name="Kuo A."/>
            <person name="Thoen E."/>
            <person name="Andreopoulos B."/>
            <person name="Lu D."/>
            <person name="Skrede I."/>
            <person name="Drula E."/>
            <person name="Henrissat B."/>
            <person name="Morin E."/>
            <person name="Kohler A."/>
            <person name="Barry K."/>
            <person name="LaButti K."/>
            <person name="Morin E."/>
            <person name="Salamov A."/>
            <person name="Lipzen A."/>
            <person name="Mereny Z."/>
            <person name="Hegedus B."/>
            <person name="Baldrian P."/>
            <person name="Stursova M."/>
            <person name="Weitz H."/>
            <person name="Taylor A."/>
            <person name="Grigoriev I.V."/>
            <person name="Nagy L.G."/>
            <person name="Martin F."/>
            <person name="Kauserud H."/>
        </authorList>
    </citation>
    <scope>NUCLEOTIDE SEQUENCE</scope>
    <source>
        <strain evidence="1">9144</strain>
    </source>
</reference>
<keyword evidence="2" id="KW-1185">Reference proteome</keyword>
<evidence type="ECO:0000313" key="2">
    <source>
        <dbReference type="Proteomes" id="UP001219525"/>
    </source>
</evidence>
<dbReference type="Proteomes" id="UP001219525">
    <property type="component" value="Unassembled WGS sequence"/>
</dbReference>
<gene>
    <name evidence="1" type="ORF">GGX14DRAFT_340090</name>
</gene>